<evidence type="ECO:0000313" key="2">
    <source>
        <dbReference type="EMBL" id="GHF16721.1"/>
    </source>
</evidence>
<accession>A0ABQ3JCT7</accession>
<reference evidence="3" key="1">
    <citation type="journal article" date="2019" name="Int. J. Syst. Evol. Microbiol.">
        <title>The Global Catalogue of Microorganisms (GCM) 10K type strain sequencing project: providing services to taxonomists for standard genome sequencing and annotation.</title>
        <authorList>
            <consortium name="The Broad Institute Genomics Platform"/>
            <consortium name="The Broad Institute Genome Sequencing Center for Infectious Disease"/>
            <person name="Wu L."/>
            <person name="Ma J."/>
        </authorList>
    </citation>
    <scope>NUCLEOTIDE SEQUENCE [LARGE SCALE GENOMIC DNA]</scope>
    <source>
        <strain evidence="3">CGMCC 4.7677</strain>
    </source>
</reference>
<sequence length="109" mass="11519">MIAGHVAGEVRVRSRRAGPGPRGSSSRARVITGWKPAVPLASAAPRGLRLGAVPSFHAAVRVVEGWVDVSFLNRQAWSSPCPQITLLNRTLPPKDRHAGAGGMPGNVFH</sequence>
<keyword evidence="3" id="KW-1185">Reference proteome</keyword>
<gene>
    <name evidence="2" type="ORF">GCM10017786_58300</name>
</gene>
<evidence type="ECO:0000313" key="3">
    <source>
        <dbReference type="Proteomes" id="UP000605897"/>
    </source>
</evidence>
<proteinExistence type="predicted"/>
<dbReference type="EMBL" id="BNAU01000007">
    <property type="protein sequence ID" value="GHF16721.1"/>
    <property type="molecule type" value="Genomic_DNA"/>
</dbReference>
<evidence type="ECO:0000256" key="1">
    <source>
        <dbReference type="SAM" id="MobiDB-lite"/>
    </source>
</evidence>
<protein>
    <submittedName>
        <fullName evidence="2">Uncharacterized protein</fullName>
    </submittedName>
</protein>
<comment type="caution">
    <text evidence="2">The sequence shown here is derived from an EMBL/GenBank/DDBJ whole genome shotgun (WGS) entry which is preliminary data.</text>
</comment>
<feature type="region of interest" description="Disordered" evidence="1">
    <location>
        <begin position="1"/>
        <end position="28"/>
    </location>
</feature>
<organism evidence="2 3">
    <name type="scientific">Amycolatopsis deserti</name>
    <dbReference type="NCBI Taxonomy" id="185696"/>
    <lineage>
        <taxon>Bacteria</taxon>
        <taxon>Bacillati</taxon>
        <taxon>Actinomycetota</taxon>
        <taxon>Actinomycetes</taxon>
        <taxon>Pseudonocardiales</taxon>
        <taxon>Pseudonocardiaceae</taxon>
        <taxon>Amycolatopsis</taxon>
    </lineage>
</organism>
<dbReference type="Proteomes" id="UP000605897">
    <property type="component" value="Unassembled WGS sequence"/>
</dbReference>
<name>A0ABQ3JCT7_9PSEU</name>
<feature type="compositionally biased region" description="Low complexity" evidence="1">
    <location>
        <begin position="17"/>
        <end position="28"/>
    </location>
</feature>